<name>A0A026WD82_OOCBI</name>
<keyword evidence="2" id="KW-1185">Reference proteome</keyword>
<dbReference type="AlphaFoldDB" id="A0A026WD82"/>
<dbReference type="STRING" id="2015173.A0A026WD82"/>
<gene>
    <name evidence="1" type="ORF">X777_05884</name>
</gene>
<accession>A0A026WD82</accession>
<feature type="non-terminal residue" evidence="1">
    <location>
        <position position="1"/>
    </location>
</feature>
<proteinExistence type="predicted"/>
<sequence>GAKTNILEDYKLMQDTLRKKLDMQNQMLIHEREQVKENLGCIERKFKIDREKYSRYDFCFILLGKH</sequence>
<dbReference type="Proteomes" id="UP000053097">
    <property type="component" value="Unassembled WGS sequence"/>
</dbReference>
<evidence type="ECO:0000313" key="1">
    <source>
        <dbReference type="EMBL" id="EZA54035.1"/>
    </source>
</evidence>
<reference evidence="1 2" key="1">
    <citation type="journal article" date="2014" name="Curr. Biol.">
        <title>The genome of the clonal raider ant Cerapachys biroi.</title>
        <authorList>
            <person name="Oxley P.R."/>
            <person name="Ji L."/>
            <person name="Fetter-Pruneda I."/>
            <person name="McKenzie S.K."/>
            <person name="Li C."/>
            <person name="Hu H."/>
            <person name="Zhang G."/>
            <person name="Kronauer D.J."/>
        </authorList>
    </citation>
    <scope>NUCLEOTIDE SEQUENCE [LARGE SCALE GENOMIC DNA]</scope>
</reference>
<protein>
    <submittedName>
        <fullName evidence="1">Uncharacterized protein</fullName>
    </submittedName>
</protein>
<organism evidence="1 2">
    <name type="scientific">Ooceraea biroi</name>
    <name type="common">Clonal raider ant</name>
    <name type="synonym">Cerapachys biroi</name>
    <dbReference type="NCBI Taxonomy" id="2015173"/>
    <lineage>
        <taxon>Eukaryota</taxon>
        <taxon>Metazoa</taxon>
        <taxon>Ecdysozoa</taxon>
        <taxon>Arthropoda</taxon>
        <taxon>Hexapoda</taxon>
        <taxon>Insecta</taxon>
        <taxon>Pterygota</taxon>
        <taxon>Neoptera</taxon>
        <taxon>Endopterygota</taxon>
        <taxon>Hymenoptera</taxon>
        <taxon>Apocrita</taxon>
        <taxon>Aculeata</taxon>
        <taxon>Formicoidea</taxon>
        <taxon>Formicidae</taxon>
        <taxon>Dorylinae</taxon>
        <taxon>Ooceraea</taxon>
    </lineage>
</organism>
<evidence type="ECO:0000313" key="2">
    <source>
        <dbReference type="Proteomes" id="UP000053097"/>
    </source>
</evidence>
<dbReference type="EMBL" id="KK107260">
    <property type="protein sequence ID" value="EZA54035.1"/>
    <property type="molecule type" value="Genomic_DNA"/>
</dbReference>